<gene>
    <name evidence="1" type="ORF">JAAARDRAFT_77977</name>
</gene>
<dbReference type="Proteomes" id="UP000027265">
    <property type="component" value="Unassembled WGS sequence"/>
</dbReference>
<dbReference type="EMBL" id="KL197716">
    <property type="protein sequence ID" value="KDQ59099.1"/>
    <property type="molecule type" value="Genomic_DNA"/>
</dbReference>
<dbReference type="HOGENOM" id="CLU_027660_0_0_1"/>
<dbReference type="STRING" id="933084.A0A067PWL1"/>
<evidence type="ECO:0000313" key="1">
    <source>
        <dbReference type="EMBL" id="KDQ59099.1"/>
    </source>
</evidence>
<protein>
    <submittedName>
        <fullName evidence="1">Uncharacterized protein</fullName>
    </submittedName>
</protein>
<accession>A0A067PWL1</accession>
<keyword evidence="2" id="KW-1185">Reference proteome</keyword>
<dbReference type="OrthoDB" id="2881796at2759"/>
<organism evidence="1 2">
    <name type="scientific">Jaapia argillacea MUCL 33604</name>
    <dbReference type="NCBI Taxonomy" id="933084"/>
    <lineage>
        <taxon>Eukaryota</taxon>
        <taxon>Fungi</taxon>
        <taxon>Dikarya</taxon>
        <taxon>Basidiomycota</taxon>
        <taxon>Agaricomycotina</taxon>
        <taxon>Agaricomycetes</taxon>
        <taxon>Agaricomycetidae</taxon>
        <taxon>Jaapiales</taxon>
        <taxon>Jaapiaceae</taxon>
        <taxon>Jaapia</taxon>
    </lineage>
</organism>
<dbReference type="AlphaFoldDB" id="A0A067PWL1"/>
<reference evidence="2" key="1">
    <citation type="journal article" date="2014" name="Proc. Natl. Acad. Sci. U.S.A.">
        <title>Extensive sampling of basidiomycete genomes demonstrates inadequacy of the white-rot/brown-rot paradigm for wood decay fungi.</title>
        <authorList>
            <person name="Riley R."/>
            <person name="Salamov A.A."/>
            <person name="Brown D.W."/>
            <person name="Nagy L.G."/>
            <person name="Floudas D."/>
            <person name="Held B.W."/>
            <person name="Levasseur A."/>
            <person name="Lombard V."/>
            <person name="Morin E."/>
            <person name="Otillar R."/>
            <person name="Lindquist E.A."/>
            <person name="Sun H."/>
            <person name="LaButti K.M."/>
            <person name="Schmutz J."/>
            <person name="Jabbour D."/>
            <person name="Luo H."/>
            <person name="Baker S.E."/>
            <person name="Pisabarro A.G."/>
            <person name="Walton J.D."/>
            <person name="Blanchette R.A."/>
            <person name="Henrissat B."/>
            <person name="Martin F."/>
            <person name="Cullen D."/>
            <person name="Hibbett D.S."/>
            <person name="Grigoriev I.V."/>
        </authorList>
    </citation>
    <scope>NUCLEOTIDE SEQUENCE [LARGE SCALE GENOMIC DNA]</scope>
    <source>
        <strain evidence="2">MUCL 33604</strain>
    </source>
</reference>
<sequence length="576" mass="65050">MPVTVELKDMYPVINHEPSTSFTKRKQSALANPMKHIEEARRGSIGDCAVLADVWTDLPSATSLGALHVFLQHLEAVRIPTHTDPHNNHPGCALAALCLSGVSQAYHLSGDVPMSVIRRWPAIFKWSDHFYQSTPDANDLVQNHFIPLCMYSIIGHPTGFQVVVDTPGAVEMVAHLWAREDGYKLTEMRPPPATEVLSRLLQPMDEIVIPRVVRALGGNEDAVGRMAISRLKSVNQEVPLDAWHVKSLIAIIYSVSLADQRLLSTKLLIDAFKTVTKSLTLISKQTGDFSLGQDPQPMFAVIAGFGYVHLFREFASGYRWVSHIVQAGILDVWVNFCPVLSQESQFGCDVFLATVQQTLTQYSVYPAVIRALAESIMDVVSNNPHTKVLDTPAKDVWCEFYTLVFERWKLLKEYIAEREENVLVVKMRITARRNVKKSIGKRGIIGWIVRRGKDQIEGYELTKKSEEEVIRASIKLRARRAALERKAQTEYPGQAFTDMMFIIDYTKVPPSYLPLPLLDYKSFPNLTPKEFALHESNMRRLERTDDKDTLIEVVLPSGRDNARFSFRVGDFWDDDG</sequence>
<name>A0A067PWL1_9AGAM</name>
<evidence type="ECO:0000313" key="2">
    <source>
        <dbReference type="Proteomes" id="UP000027265"/>
    </source>
</evidence>
<dbReference type="InParanoid" id="A0A067PWL1"/>
<proteinExistence type="predicted"/>